<dbReference type="Pfam" id="PF05225">
    <property type="entry name" value="HTH_psq"/>
    <property type="match status" value="1"/>
</dbReference>
<feature type="domain" description="HTH psq-type" evidence="3">
    <location>
        <begin position="54"/>
        <end position="92"/>
    </location>
</feature>
<name>A0A3S1BK01_ELYCH</name>
<evidence type="ECO:0000259" key="3">
    <source>
        <dbReference type="Pfam" id="PF05225"/>
    </source>
</evidence>
<comment type="caution">
    <text evidence="4">The sequence shown here is derived from an EMBL/GenBank/DDBJ whole genome shotgun (WGS) entry which is preliminary data.</text>
</comment>
<feature type="compositionally biased region" description="Basic and acidic residues" evidence="1">
    <location>
        <begin position="33"/>
        <end position="43"/>
    </location>
</feature>
<dbReference type="InterPro" id="IPR004875">
    <property type="entry name" value="DDE_SF_endonuclease_dom"/>
</dbReference>
<dbReference type="PANTHER" id="PTHR19303:SF74">
    <property type="entry name" value="POGO TRANSPOSABLE ELEMENT WITH KRAB DOMAIN"/>
    <property type="match status" value="1"/>
</dbReference>
<dbReference type="AlphaFoldDB" id="A0A3S1BK01"/>
<dbReference type="Proteomes" id="UP000271974">
    <property type="component" value="Unassembled WGS sequence"/>
</dbReference>
<reference evidence="4 5" key="1">
    <citation type="submission" date="2019-01" db="EMBL/GenBank/DDBJ databases">
        <title>A draft genome assembly of the solar-powered sea slug Elysia chlorotica.</title>
        <authorList>
            <person name="Cai H."/>
            <person name="Li Q."/>
            <person name="Fang X."/>
            <person name="Li J."/>
            <person name="Curtis N.E."/>
            <person name="Altenburger A."/>
            <person name="Shibata T."/>
            <person name="Feng M."/>
            <person name="Maeda T."/>
            <person name="Schwartz J.A."/>
            <person name="Shigenobu S."/>
            <person name="Lundholm N."/>
            <person name="Nishiyama T."/>
            <person name="Yang H."/>
            <person name="Hasebe M."/>
            <person name="Li S."/>
            <person name="Pierce S.K."/>
            <person name="Wang J."/>
        </authorList>
    </citation>
    <scope>NUCLEOTIDE SEQUENCE [LARGE SCALE GENOMIC DNA]</scope>
    <source>
        <strain evidence="4">EC2010</strain>
        <tissue evidence="4">Whole organism of an adult</tissue>
    </source>
</reference>
<proteinExistence type="predicted"/>
<sequence length="728" mass="81317">MKPKKKSKKSLKKKKLPEKSLHSVSTPSSSKKGKTESKPTEQRLIKKRKLYAKEALQAAYKAVKDSSISVNAAAKQYGVPLTTLRDRVDGRISIDTTRPGPPLLLAKDEEAEIVHFLHTMARYGYRYTRLEMGEIATDQAVEKGKKNPRANGLTTKWVDNFISRWPSVRELSCKFKNKADAEHTVRTYFDEIKNIIDKHRLLDKTDRIFNIMEIGLVTEHGNLGHPTGKSGHTADTVSHTTMIACGSVSGRVMAPFFIFQAVRLRPEMMRGLPSNVNAAVSETGKCTPQIFRRYLNEHFLPQTQRTRDSDPILVLMDGCRSHVFVSLAEWGRSNNVIFSFIPAHTTHLLQPLEVECAEQVQQKYEAICRRYLKNCITPYINRSNIGELACNAYLKVINKHSLVHSFRKAGVYPDISSDESEEEADDKLQEDSYHPSYYKMEDNADDIVTKDDEVFTGDLVVGHNEEVTEEEVVTSQEMVLIDDREDPASSTIVQNSETVDSMLSSHENNEQQQKPQTEEELVVTSEGDVFMSHGGQMMMAPSGHILIQGGEIFVKDSEGSYSRVQPIQLIQTTEDESVTMVEEELAKTDSDLGKISPLKQCVISDGKLLDSAVINVLNDSAFNPVDQSSLVPESLSLISPIPGSQDHNLHSRHYHLSPSDNSSSSSNNSMFASMEESGMNLKPHDSSLELSSSFSVTGESSRGSISPVIHRVIVKQEGLPDKIFKNTK</sequence>
<feature type="domain" description="DDE-1" evidence="2">
    <location>
        <begin position="240"/>
        <end position="374"/>
    </location>
</feature>
<dbReference type="Pfam" id="PF03184">
    <property type="entry name" value="DDE_1"/>
    <property type="match status" value="1"/>
</dbReference>
<protein>
    <recommendedName>
        <fullName evidence="6">HTH CENPB-type domain-containing protein</fullName>
    </recommendedName>
</protein>
<dbReference type="GO" id="GO:0003677">
    <property type="term" value="F:DNA binding"/>
    <property type="evidence" value="ECO:0007669"/>
    <property type="project" value="InterPro"/>
</dbReference>
<dbReference type="InterPro" id="IPR050863">
    <property type="entry name" value="CenT-Element_Derived"/>
</dbReference>
<dbReference type="SUPFAM" id="SSF46689">
    <property type="entry name" value="Homeodomain-like"/>
    <property type="match status" value="1"/>
</dbReference>
<evidence type="ECO:0008006" key="6">
    <source>
        <dbReference type="Google" id="ProtNLM"/>
    </source>
</evidence>
<dbReference type="Gene3D" id="3.30.420.10">
    <property type="entry name" value="Ribonuclease H-like superfamily/Ribonuclease H"/>
    <property type="match status" value="1"/>
</dbReference>
<dbReference type="Gene3D" id="1.10.10.60">
    <property type="entry name" value="Homeodomain-like"/>
    <property type="match status" value="1"/>
</dbReference>
<keyword evidence="5" id="KW-1185">Reference proteome</keyword>
<evidence type="ECO:0000313" key="4">
    <source>
        <dbReference type="EMBL" id="RUS85568.1"/>
    </source>
</evidence>
<gene>
    <name evidence="4" type="ORF">EGW08_006651</name>
</gene>
<evidence type="ECO:0000256" key="1">
    <source>
        <dbReference type="SAM" id="MobiDB-lite"/>
    </source>
</evidence>
<dbReference type="InterPro" id="IPR036397">
    <property type="entry name" value="RNaseH_sf"/>
</dbReference>
<feature type="compositionally biased region" description="Low complexity" evidence="1">
    <location>
        <begin position="657"/>
        <end position="669"/>
    </location>
</feature>
<evidence type="ECO:0000313" key="5">
    <source>
        <dbReference type="Proteomes" id="UP000271974"/>
    </source>
</evidence>
<organism evidence="4 5">
    <name type="scientific">Elysia chlorotica</name>
    <name type="common">Eastern emerald elysia</name>
    <name type="synonym">Sea slug</name>
    <dbReference type="NCBI Taxonomy" id="188477"/>
    <lineage>
        <taxon>Eukaryota</taxon>
        <taxon>Metazoa</taxon>
        <taxon>Spiralia</taxon>
        <taxon>Lophotrochozoa</taxon>
        <taxon>Mollusca</taxon>
        <taxon>Gastropoda</taxon>
        <taxon>Heterobranchia</taxon>
        <taxon>Euthyneura</taxon>
        <taxon>Panpulmonata</taxon>
        <taxon>Sacoglossa</taxon>
        <taxon>Placobranchoidea</taxon>
        <taxon>Plakobranchidae</taxon>
        <taxon>Elysia</taxon>
    </lineage>
</organism>
<feature type="region of interest" description="Disordered" evidence="1">
    <location>
        <begin position="1"/>
        <end position="43"/>
    </location>
</feature>
<dbReference type="PANTHER" id="PTHR19303">
    <property type="entry name" value="TRANSPOSON"/>
    <property type="match status" value="1"/>
</dbReference>
<dbReference type="EMBL" id="RQTK01000165">
    <property type="protein sequence ID" value="RUS85568.1"/>
    <property type="molecule type" value="Genomic_DNA"/>
</dbReference>
<dbReference type="OrthoDB" id="10043687at2759"/>
<evidence type="ECO:0000259" key="2">
    <source>
        <dbReference type="Pfam" id="PF03184"/>
    </source>
</evidence>
<accession>A0A3S1BK01</accession>
<dbReference type="InterPro" id="IPR007889">
    <property type="entry name" value="HTH_Psq"/>
</dbReference>
<feature type="compositionally biased region" description="Basic residues" evidence="1">
    <location>
        <begin position="1"/>
        <end position="16"/>
    </location>
</feature>
<dbReference type="InterPro" id="IPR009057">
    <property type="entry name" value="Homeodomain-like_sf"/>
</dbReference>
<dbReference type="GO" id="GO:0005634">
    <property type="term" value="C:nucleus"/>
    <property type="evidence" value="ECO:0007669"/>
    <property type="project" value="TreeGrafter"/>
</dbReference>
<feature type="region of interest" description="Disordered" evidence="1">
    <location>
        <begin position="643"/>
        <end position="671"/>
    </location>
</feature>